<dbReference type="CDD" id="cd06171">
    <property type="entry name" value="Sigma70_r4"/>
    <property type="match status" value="1"/>
</dbReference>
<comment type="similarity">
    <text evidence="1">Belongs to the sigma-70 factor family. ECF subfamily.</text>
</comment>
<dbReference type="InterPro" id="IPR039425">
    <property type="entry name" value="RNA_pol_sigma-70-like"/>
</dbReference>
<evidence type="ECO:0000256" key="2">
    <source>
        <dbReference type="ARBA" id="ARBA00023015"/>
    </source>
</evidence>
<accession>A0A4Q6XRX4</accession>
<dbReference type="Gene3D" id="1.10.1740.10">
    <property type="match status" value="1"/>
</dbReference>
<reference evidence="7 8" key="1">
    <citation type="submission" date="2019-02" db="EMBL/GenBank/DDBJ databases">
        <authorList>
            <person name="Li Y."/>
        </authorList>
    </citation>
    <scope>NUCLEOTIDE SEQUENCE [LARGE SCALE GENOMIC DNA]</scope>
    <source>
        <strain evidence="7 8">30C10-4-7</strain>
    </source>
</reference>
<protein>
    <submittedName>
        <fullName evidence="7">RNA polymerase sigma-70 factor</fullName>
    </submittedName>
</protein>
<keyword evidence="3" id="KW-0731">Sigma factor</keyword>
<dbReference type="InterPro" id="IPR007627">
    <property type="entry name" value="RNA_pol_sigma70_r2"/>
</dbReference>
<evidence type="ECO:0000256" key="3">
    <source>
        <dbReference type="ARBA" id="ARBA00023082"/>
    </source>
</evidence>
<dbReference type="Gene3D" id="1.10.10.10">
    <property type="entry name" value="Winged helix-like DNA-binding domain superfamily/Winged helix DNA-binding domain"/>
    <property type="match status" value="1"/>
</dbReference>
<evidence type="ECO:0000259" key="6">
    <source>
        <dbReference type="Pfam" id="PF08281"/>
    </source>
</evidence>
<evidence type="ECO:0000256" key="4">
    <source>
        <dbReference type="ARBA" id="ARBA00023163"/>
    </source>
</evidence>
<keyword evidence="8" id="KW-1185">Reference proteome</keyword>
<dbReference type="PANTHER" id="PTHR43133">
    <property type="entry name" value="RNA POLYMERASE ECF-TYPE SIGMA FACTO"/>
    <property type="match status" value="1"/>
</dbReference>
<dbReference type="InterPro" id="IPR014327">
    <property type="entry name" value="RNA_pol_sigma70_bacteroid"/>
</dbReference>
<comment type="caution">
    <text evidence="7">The sequence shown here is derived from an EMBL/GenBank/DDBJ whole genome shotgun (WGS) entry which is preliminary data.</text>
</comment>
<dbReference type="InterPro" id="IPR013324">
    <property type="entry name" value="RNA_pol_sigma_r3/r4-like"/>
</dbReference>
<dbReference type="SUPFAM" id="SSF88659">
    <property type="entry name" value="Sigma3 and sigma4 domains of RNA polymerase sigma factors"/>
    <property type="match status" value="1"/>
</dbReference>
<gene>
    <name evidence="7" type="ORF">EWE74_09930</name>
</gene>
<dbReference type="GO" id="GO:0016987">
    <property type="term" value="F:sigma factor activity"/>
    <property type="evidence" value="ECO:0007669"/>
    <property type="project" value="UniProtKB-KW"/>
</dbReference>
<dbReference type="InterPro" id="IPR014284">
    <property type="entry name" value="RNA_pol_sigma-70_dom"/>
</dbReference>
<dbReference type="Pfam" id="PF08281">
    <property type="entry name" value="Sigma70_r4_2"/>
    <property type="match status" value="1"/>
</dbReference>
<keyword evidence="4" id="KW-0804">Transcription</keyword>
<feature type="domain" description="RNA polymerase sigma factor 70 region 4 type 2" evidence="6">
    <location>
        <begin position="124"/>
        <end position="174"/>
    </location>
</feature>
<dbReference type="EMBL" id="SGIT01000002">
    <property type="protein sequence ID" value="RZF59479.1"/>
    <property type="molecule type" value="Genomic_DNA"/>
</dbReference>
<dbReference type="RefSeq" id="WP_130141400.1">
    <property type="nucleotide sequence ID" value="NZ_SGIT01000002.1"/>
</dbReference>
<name>A0A4Q6XRX4_9SPHI</name>
<evidence type="ECO:0000313" key="8">
    <source>
        <dbReference type="Proteomes" id="UP000292855"/>
    </source>
</evidence>
<dbReference type="InterPro" id="IPR036388">
    <property type="entry name" value="WH-like_DNA-bd_sf"/>
</dbReference>
<dbReference type="NCBIfam" id="TIGR02937">
    <property type="entry name" value="sigma70-ECF"/>
    <property type="match status" value="1"/>
</dbReference>
<dbReference type="AlphaFoldDB" id="A0A4Q6XRX4"/>
<dbReference type="GO" id="GO:0006352">
    <property type="term" value="P:DNA-templated transcription initiation"/>
    <property type="evidence" value="ECO:0007669"/>
    <property type="project" value="InterPro"/>
</dbReference>
<dbReference type="InterPro" id="IPR013249">
    <property type="entry name" value="RNA_pol_sigma70_r4_t2"/>
</dbReference>
<evidence type="ECO:0000259" key="5">
    <source>
        <dbReference type="Pfam" id="PF04542"/>
    </source>
</evidence>
<keyword evidence="2" id="KW-0805">Transcription regulation</keyword>
<organism evidence="7 8">
    <name type="scientific">Sphingobacterium corticibacterium</name>
    <dbReference type="NCBI Taxonomy" id="2484746"/>
    <lineage>
        <taxon>Bacteria</taxon>
        <taxon>Pseudomonadati</taxon>
        <taxon>Bacteroidota</taxon>
        <taxon>Sphingobacteriia</taxon>
        <taxon>Sphingobacteriales</taxon>
        <taxon>Sphingobacteriaceae</taxon>
        <taxon>Sphingobacterium</taxon>
    </lineage>
</organism>
<evidence type="ECO:0000313" key="7">
    <source>
        <dbReference type="EMBL" id="RZF59479.1"/>
    </source>
</evidence>
<proteinExistence type="inferred from homology"/>
<dbReference type="GO" id="GO:0003677">
    <property type="term" value="F:DNA binding"/>
    <property type="evidence" value="ECO:0007669"/>
    <property type="project" value="InterPro"/>
</dbReference>
<sequence>MYRSPFTDEKDLLNKVQNGDRLAFEIIYHRYKGLLYVHASRHLRNQEEAKDIVHDIFSNLWQNRTTLYIQDSLTAYLYQAVRNGVINQQLKSQRADEYINSLQGFIEHVQMDTDHRVREKMLMELIEQEIASLPPKMRSVFELSRKEGLSHKEIAEQLHISEQSVRSHVKGALKILRLRLGLLFILLYFTGF</sequence>
<dbReference type="PANTHER" id="PTHR43133:SF46">
    <property type="entry name" value="RNA POLYMERASE SIGMA-70 FACTOR ECF SUBFAMILY"/>
    <property type="match status" value="1"/>
</dbReference>
<dbReference type="OrthoDB" id="659569at2"/>
<dbReference type="Pfam" id="PF04542">
    <property type="entry name" value="Sigma70_r2"/>
    <property type="match status" value="1"/>
</dbReference>
<dbReference type="SUPFAM" id="SSF88946">
    <property type="entry name" value="Sigma2 domain of RNA polymerase sigma factors"/>
    <property type="match status" value="1"/>
</dbReference>
<evidence type="ECO:0000256" key="1">
    <source>
        <dbReference type="ARBA" id="ARBA00010641"/>
    </source>
</evidence>
<dbReference type="Proteomes" id="UP000292855">
    <property type="component" value="Unassembled WGS sequence"/>
</dbReference>
<feature type="domain" description="RNA polymerase sigma-70 region 2" evidence="5">
    <location>
        <begin position="27"/>
        <end position="94"/>
    </location>
</feature>
<dbReference type="NCBIfam" id="TIGR02985">
    <property type="entry name" value="Sig70_bacteroi1"/>
    <property type="match status" value="1"/>
</dbReference>
<dbReference type="InterPro" id="IPR013325">
    <property type="entry name" value="RNA_pol_sigma_r2"/>
</dbReference>